<dbReference type="PANTHER" id="PTHR13318">
    <property type="entry name" value="PARTNER OF PAIRED, ISOFORM B-RELATED"/>
    <property type="match status" value="1"/>
</dbReference>
<dbReference type="OMA" id="VCFIEQF"/>
<dbReference type="InterPro" id="IPR032675">
    <property type="entry name" value="LRR_dom_sf"/>
</dbReference>
<dbReference type="Gene3D" id="3.80.10.10">
    <property type="entry name" value="Ribonuclease Inhibitor"/>
    <property type="match status" value="1"/>
</dbReference>
<protein>
    <submittedName>
        <fullName evidence="1">CG14316</fullName>
    </submittedName>
</protein>
<dbReference type="EMBL" id="CP012526">
    <property type="protein sequence ID" value="ALC46494.1"/>
    <property type="molecule type" value="Genomic_DNA"/>
</dbReference>
<evidence type="ECO:0000313" key="1">
    <source>
        <dbReference type="EMBL" id="ALC46494.1"/>
    </source>
</evidence>
<dbReference type="OrthoDB" id="10257471at2759"/>
<dbReference type="GO" id="GO:0019005">
    <property type="term" value="C:SCF ubiquitin ligase complex"/>
    <property type="evidence" value="ECO:0007669"/>
    <property type="project" value="TreeGrafter"/>
</dbReference>
<name>A0A0M5JCE6_DROBS</name>
<evidence type="ECO:0000313" key="2">
    <source>
        <dbReference type="Proteomes" id="UP000494163"/>
    </source>
</evidence>
<keyword evidence="2" id="KW-1185">Reference proteome</keyword>
<gene>
    <name evidence="1" type="ORF">Dbus_chr3Rg1244</name>
</gene>
<accession>A0A0M5JCE6</accession>
<sequence length="425" mass="48690">MRVDKDAQDLIRGVLDKLSLEEQVEVRRNSEELRETLVSLWRENCKHLDLQALQSQLLDQSLKQFMRRMRRHFRSVSLQGAQLQEQLNLLDRCGIKELPNVRQCCIAWSSSNRALSNVTQWPLHALPKLLSRLRSLELELPLQVKFVEQFTELKHLTLHASVNEHILGSIFTGCKCLTRLKLLGEQYESIAGIADCKQLRQLTLPVASFNASSAFEILELPQLQALELLLTKADAEAIMAAATLVLQQRAQQLEYLQLNAQRMQQAADWLPQLQLRRCKQLETLALLNCQFAAANLHELYLPHYCSSAMFSHCQDMQDEQLLDFVRSSAQLTQLHLINCSQLTGQLLYDLYKLRASKLCELSPLCLHLRDCPNIEAEFQLNFLTQSVVQLSAAPLEQDQSTQQQQHMQFCFFTQPSVAAKSQTKL</sequence>
<proteinExistence type="predicted"/>
<organism evidence="1 2">
    <name type="scientific">Drosophila busckii</name>
    <name type="common">Fruit fly</name>
    <dbReference type="NCBI Taxonomy" id="30019"/>
    <lineage>
        <taxon>Eukaryota</taxon>
        <taxon>Metazoa</taxon>
        <taxon>Ecdysozoa</taxon>
        <taxon>Arthropoda</taxon>
        <taxon>Hexapoda</taxon>
        <taxon>Insecta</taxon>
        <taxon>Pterygota</taxon>
        <taxon>Neoptera</taxon>
        <taxon>Endopterygota</taxon>
        <taxon>Diptera</taxon>
        <taxon>Brachycera</taxon>
        <taxon>Muscomorpha</taxon>
        <taxon>Ephydroidea</taxon>
        <taxon>Drosophilidae</taxon>
        <taxon>Drosophila</taxon>
    </lineage>
</organism>
<dbReference type="AlphaFoldDB" id="A0A0M5JCE6"/>
<dbReference type="SUPFAM" id="SSF52047">
    <property type="entry name" value="RNI-like"/>
    <property type="match status" value="1"/>
</dbReference>
<reference evidence="1 2" key="1">
    <citation type="submission" date="2015-08" db="EMBL/GenBank/DDBJ databases">
        <title>Ancestral chromatin configuration constrains chromatin evolution on differentiating sex chromosomes in Drosophila.</title>
        <authorList>
            <person name="Zhou Q."/>
            <person name="Bachtrog D."/>
        </authorList>
    </citation>
    <scope>NUCLEOTIDE SEQUENCE [LARGE SCALE GENOMIC DNA]</scope>
    <source>
        <tissue evidence="1">Whole larvae</tissue>
    </source>
</reference>
<dbReference type="Proteomes" id="UP000494163">
    <property type="component" value="Chromosome 3R"/>
</dbReference>
<dbReference type="GO" id="GO:0031146">
    <property type="term" value="P:SCF-dependent proteasomal ubiquitin-dependent protein catabolic process"/>
    <property type="evidence" value="ECO:0007669"/>
    <property type="project" value="TreeGrafter"/>
</dbReference>